<keyword evidence="4 7" id="KW-1133">Transmembrane helix</keyword>
<feature type="transmembrane region" description="Helical" evidence="7">
    <location>
        <begin position="79"/>
        <end position="96"/>
    </location>
</feature>
<comment type="caution">
    <text evidence="8">The sequence shown here is derived from an EMBL/GenBank/DDBJ whole genome shotgun (WGS) entry which is preliminary data.</text>
</comment>
<feature type="transmembrane region" description="Helical" evidence="7">
    <location>
        <begin position="162"/>
        <end position="180"/>
    </location>
</feature>
<evidence type="ECO:0000256" key="4">
    <source>
        <dbReference type="ARBA" id="ARBA00022989"/>
    </source>
</evidence>
<evidence type="ECO:0000256" key="6">
    <source>
        <dbReference type="RuleBase" id="RU362091"/>
    </source>
</evidence>
<sequence>MVVLESLDYYFIFGFFTITLIIGLVVAKKSGKSSSEYFLSGRSMPWWLLGISMVATTFSTDTPNLVTDIVRNQGVSGNWVWWAFLVTGLLTVFVYAKLWRKSGLSTDIEFYELRYGGKPAKFLRGFRAIYLGVIFNILAMSAVTLAAIKIGQIMLGISPLETIAWAGLVTVIFSTVGGFKGVVYTDFILFFAAMIGGVGAAYYCINLPEVGGMSGLMNHPNIADKLNIIPDLSDPDLVITLLIIPLAVQWWSAWYPGAEPGGGGYIAQRMLAAKNENHAIGATFFFNILHYALRPWPWILVALSSLIVFPDIASIQQAFPNVAESKLGHDLAYSAMLTKLPSGLLGLVLASLIAAYMSTISTHLNWGSSYVVNDFYARYINPQASQKRLVNVGRISTVLLMTISAGLALLLTNALQLFNIILMFGAGTGLIFLLRWFWWRINAWSEIAAMISSGIISILFNFTALGSFFFGIEDQAGRFTEGILPSWSTYPMVVLITSSVWLAVTFLTKPEKKSTLLNFYKRTAPGGPGWKRIINYANSRGKNLQDPNKDWNVPAGILATLTGCIVIYGSLFGTGYWIYGRYPEAILATLLVFISTFFLIKLWAKIKTKVF</sequence>
<dbReference type="Proteomes" id="UP001155077">
    <property type="component" value="Unassembled WGS sequence"/>
</dbReference>
<accession>A0ABT0Z3Q1</accession>
<evidence type="ECO:0000256" key="7">
    <source>
        <dbReference type="SAM" id="Phobius"/>
    </source>
</evidence>
<feature type="transmembrane region" description="Helical" evidence="7">
    <location>
        <begin position="187"/>
        <end position="205"/>
    </location>
</feature>
<proteinExistence type="inferred from homology"/>
<keyword evidence="5 7" id="KW-0472">Membrane</keyword>
<evidence type="ECO:0000256" key="1">
    <source>
        <dbReference type="ARBA" id="ARBA00004141"/>
    </source>
</evidence>
<dbReference type="EMBL" id="JAMSCK010000004">
    <property type="protein sequence ID" value="MCM8570362.1"/>
    <property type="molecule type" value="Genomic_DNA"/>
</dbReference>
<feature type="transmembrane region" description="Helical" evidence="7">
    <location>
        <begin position="128"/>
        <end position="150"/>
    </location>
</feature>
<keyword evidence="9" id="KW-1185">Reference proteome</keyword>
<dbReference type="PROSITE" id="PS50283">
    <property type="entry name" value="NA_SOLUT_SYMP_3"/>
    <property type="match status" value="1"/>
</dbReference>
<feature type="transmembrane region" description="Helical" evidence="7">
    <location>
        <begin position="490"/>
        <end position="508"/>
    </location>
</feature>
<comment type="similarity">
    <text evidence="2 6">Belongs to the sodium:solute symporter (SSF) (TC 2.A.21) family.</text>
</comment>
<dbReference type="PANTHER" id="PTHR11819">
    <property type="entry name" value="SOLUTE CARRIER FAMILY 5"/>
    <property type="match status" value="1"/>
</dbReference>
<keyword evidence="3 7" id="KW-0812">Transmembrane</keyword>
<dbReference type="PANTHER" id="PTHR11819:SF77">
    <property type="entry name" value="SODIUM_GLUCOSE COTRANSPORT PROTEIN"/>
    <property type="match status" value="1"/>
</dbReference>
<gene>
    <name evidence="8" type="ORF">NE848_13295</name>
</gene>
<feature type="transmembrane region" description="Helical" evidence="7">
    <location>
        <begin position="299"/>
        <end position="319"/>
    </location>
</feature>
<evidence type="ECO:0000313" key="8">
    <source>
        <dbReference type="EMBL" id="MCM8570362.1"/>
    </source>
</evidence>
<feature type="transmembrane region" description="Helical" evidence="7">
    <location>
        <begin position="447"/>
        <end position="470"/>
    </location>
</feature>
<feature type="transmembrane region" description="Helical" evidence="7">
    <location>
        <begin position="557"/>
        <end position="579"/>
    </location>
</feature>
<dbReference type="Gene3D" id="1.20.1730.10">
    <property type="entry name" value="Sodium/glucose cotransporter"/>
    <property type="match status" value="1"/>
</dbReference>
<name>A0ABT0Z3Q1_9FLAO</name>
<dbReference type="CDD" id="cd11477">
    <property type="entry name" value="SLC5sbd_u1"/>
    <property type="match status" value="1"/>
</dbReference>
<feature type="transmembrane region" description="Helical" evidence="7">
    <location>
        <begin position="417"/>
        <end position="438"/>
    </location>
</feature>
<feature type="transmembrane region" description="Helical" evidence="7">
    <location>
        <begin position="331"/>
        <end position="357"/>
    </location>
</feature>
<comment type="subcellular location">
    <subcellularLocation>
        <location evidence="1">Membrane</location>
        <topology evidence="1">Multi-pass membrane protein</topology>
    </subcellularLocation>
</comment>
<dbReference type="Pfam" id="PF00474">
    <property type="entry name" value="SSF"/>
    <property type="match status" value="1"/>
</dbReference>
<dbReference type="InterPro" id="IPR038377">
    <property type="entry name" value="Na/Glc_symporter_sf"/>
</dbReference>
<dbReference type="InterPro" id="IPR001734">
    <property type="entry name" value="Na/solute_symporter"/>
</dbReference>
<evidence type="ECO:0000313" key="9">
    <source>
        <dbReference type="Proteomes" id="UP001155077"/>
    </source>
</evidence>
<evidence type="ECO:0000256" key="5">
    <source>
        <dbReference type="ARBA" id="ARBA00023136"/>
    </source>
</evidence>
<organism evidence="8 9">
    <name type="scientific">Gramella jeungdoensis</name>
    <dbReference type="NCBI Taxonomy" id="708091"/>
    <lineage>
        <taxon>Bacteria</taxon>
        <taxon>Pseudomonadati</taxon>
        <taxon>Bacteroidota</taxon>
        <taxon>Flavobacteriia</taxon>
        <taxon>Flavobacteriales</taxon>
        <taxon>Flavobacteriaceae</taxon>
        <taxon>Christiangramia</taxon>
    </lineage>
</organism>
<reference evidence="8" key="1">
    <citation type="submission" date="2022-06" db="EMBL/GenBank/DDBJ databases">
        <title>Gramella sediminis sp. nov., isolated from deep-sea sediment of the Indian Ocean.</title>
        <authorList>
            <person name="Yang L."/>
        </authorList>
    </citation>
    <scope>NUCLEOTIDE SEQUENCE</scope>
    <source>
        <strain evidence="8">HMD3159</strain>
    </source>
</reference>
<evidence type="ECO:0000256" key="2">
    <source>
        <dbReference type="ARBA" id="ARBA00006434"/>
    </source>
</evidence>
<feature type="transmembrane region" description="Helical" evidence="7">
    <location>
        <begin position="585"/>
        <end position="604"/>
    </location>
</feature>
<feature type="transmembrane region" description="Helical" evidence="7">
    <location>
        <begin position="6"/>
        <end position="27"/>
    </location>
</feature>
<feature type="transmembrane region" description="Helical" evidence="7">
    <location>
        <begin position="392"/>
        <end position="411"/>
    </location>
</feature>
<dbReference type="RefSeq" id="WP_252114385.1">
    <property type="nucleotide sequence ID" value="NZ_JAMSCK010000004.1"/>
</dbReference>
<evidence type="ECO:0000256" key="3">
    <source>
        <dbReference type="ARBA" id="ARBA00022692"/>
    </source>
</evidence>
<protein>
    <submittedName>
        <fullName evidence="8">Na+:solute symporter</fullName>
    </submittedName>
</protein>